<evidence type="ECO:0000259" key="2">
    <source>
        <dbReference type="Pfam" id="PF08450"/>
    </source>
</evidence>
<feature type="domain" description="SMP-30/Gluconolactonase/LRE-like region" evidence="2">
    <location>
        <begin position="95"/>
        <end position="215"/>
    </location>
</feature>
<keyword evidence="3" id="KW-0456">Lyase</keyword>
<dbReference type="PANTHER" id="PTHR40274">
    <property type="entry name" value="VIRGINIAMYCIN B LYASE"/>
    <property type="match status" value="1"/>
</dbReference>
<proteinExistence type="predicted"/>
<sequence length="302" mass="32009">MKRIPLTYSSLSVTAIAASSLLLLFCTATPSRGQDAETDTKADAAAAQTPAYPLAVAVDGDAIYTVDLDLPGVWRSTEGDDANTQLYVAGSKLLRKPLNRPRCIVLHPAGGILVGDSATREVYHIAAEGGEPQGLTEGRIGIPMALALSPDGNTLYVGDAEKRATLKLPIGGGNPELVARVNARGLAFDEQGRLWAVTPDADAVVTIDVETGDIEKVVTGRPFQYPNGLAWAGNGAGYVTDGYGHAIWKFTADGKTEKWHEGEPLVGPVGIAVTEQSIFVADPKQKQVYEFNLDSKQAQPRL</sequence>
<dbReference type="InterPro" id="IPR011042">
    <property type="entry name" value="6-blade_b-propeller_TolB-like"/>
</dbReference>
<dbReference type="InterPro" id="IPR051344">
    <property type="entry name" value="Vgb"/>
</dbReference>
<feature type="chain" id="PRO_5022736651" evidence="1">
    <location>
        <begin position="18"/>
        <end position="302"/>
    </location>
</feature>
<dbReference type="Proteomes" id="UP000319908">
    <property type="component" value="Unassembled WGS sequence"/>
</dbReference>
<evidence type="ECO:0000313" key="3">
    <source>
        <dbReference type="EMBL" id="TWU15868.1"/>
    </source>
</evidence>
<reference evidence="3 4" key="1">
    <citation type="journal article" date="2020" name="Antonie Van Leeuwenhoek">
        <title>Rhodopirellula heiligendammensis sp. nov., Rhodopirellula pilleata sp. nov., and Rhodopirellula solitaria sp. nov. isolated from natural or artificial marine surfaces in Northern Germany and California, USA, and emended description of the genus Rhodopirellula.</title>
        <authorList>
            <person name="Kallscheuer N."/>
            <person name="Wiegand S."/>
            <person name="Jogler M."/>
            <person name="Boedeker C."/>
            <person name="Peeters S.H."/>
            <person name="Rast P."/>
            <person name="Heuer A."/>
            <person name="Jetten M.S.M."/>
            <person name="Rohde M."/>
            <person name="Jogler C."/>
        </authorList>
    </citation>
    <scope>NUCLEOTIDE SEQUENCE [LARGE SCALE GENOMIC DNA]</scope>
    <source>
        <strain evidence="3 4">Poly21</strain>
    </source>
</reference>
<dbReference type="AlphaFoldDB" id="A0A5C6BUZ0"/>
<keyword evidence="4" id="KW-1185">Reference proteome</keyword>
<evidence type="ECO:0000256" key="1">
    <source>
        <dbReference type="SAM" id="SignalP"/>
    </source>
</evidence>
<name>A0A5C6BUZ0_9BACT</name>
<dbReference type="Gene3D" id="2.120.10.30">
    <property type="entry name" value="TolB, C-terminal domain"/>
    <property type="match status" value="2"/>
</dbReference>
<dbReference type="PANTHER" id="PTHR40274:SF3">
    <property type="entry name" value="VIRGINIAMYCIN B LYASE"/>
    <property type="match status" value="1"/>
</dbReference>
<dbReference type="RefSeq" id="WP_302118920.1">
    <property type="nucleotide sequence ID" value="NZ_SJPU01000002.1"/>
</dbReference>
<dbReference type="SUPFAM" id="SSF63829">
    <property type="entry name" value="Calcium-dependent phosphotriesterase"/>
    <property type="match status" value="1"/>
</dbReference>
<feature type="signal peptide" evidence="1">
    <location>
        <begin position="1"/>
        <end position="17"/>
    </location>
</feature>
<comment type="caution">
    <text evidence="3">The sequence shown here is derived from an EMBL/GenBank/DDBJ whole genome shotgun (WGS) entry which is preliminary data.</text>
</comment>
<keyword evidence="1" id="KW-0732">Signal</keyword>
<dbReference type="GO" id="GO:0016829">
    <property type="term" value="F:lyase activity"/>
    <property type="evidence" value="ECO:0007669"/>
    <property type="project" value="UniProtKB-KW"/>
</dbReference>
<protein>
    <submittedName>
        <fullName evidence="3">Virginiamycin B lyase</fullName>
    </submittedName>
</protein>
<accession>A0A5C6BUZ0</accession>
<dbReference type="Pfam" id="PF08450">
    <property type="entry name" value="SGL"/>
    <property type="match status" value="1"/>
</dbReference>
<gene>
    <name evidence="3" type="primary">vgb_1</name>
    <name evidence="3" type="ORF">Poly21_30700</name>
</gene>
<dbReference type="EMBL" id="SJPU01000002">
    <property type="protein sequence ID" value="TWU15868.1"/>
    <property type="molecule type" value="Genomic_DNA"/>
</dbReference>
<organism evidence="3 4">
    <name type="scientific">Allorhodopirellula heiligendammensis</name>
    <dbReference type="NCBI Taxonomy" id="2714739"/>
    <lineage>
        <taxon>Bacteria</taxon>
        <taxon>Pseudomonadati</taxon>
        <taxon>Planctomycetota</taxon>
        <taxon>Planctomycetia</taxon>
        <taxon>Pirellulales</taxon>
        <taxon>Pirellulaceae</taxon>
        <taxon>Allorhodopirellula</taxon>
    </lineage>
</organism>
<evidence type="ECO:0000313" key="4">
    <source>
        <dbReference type="Proteomes" id="UP000319908"/>
    </source>
</evidence>
<dbReference type="InterPro" id="IPR013658">
    <property type="entry name" value="SGL"/>
</dbReference>